<dbReference type="InterPro" id="IPR003789">
    <property type="entry name" value="Asn/Gln_tRNA_amidoTrase-B-like"/>
</dbReference>
<keyword evidence="2" id="KW-1185">Reference proteome</keyword>
<dbReference type="PANTHER" id="PTHR28055">
    <property type="entry name" value="ALTERED INHERITANCE OF MITOCHONDRIA PROTEIN 41, MITOCHONDRIAL"/>
    <property type="match status" value="1"/>
</dbReference>
<protein>
    <submittedName>
        <fullName evidence="1">GatB/YqeY domain-containing protein</fullName>
    </submittedName>
</protein>
<name>A0A975KB30_9SPHN</name>
<gene>
    <name evidence="1" type="ORF">KFK14_10540</name>
</gene>
<dbReference type="Pfam" id="PF09424">
    <property type="entry name" value="YqeY"/>
    <property type="match status" value="1"/>
</dbReference>
<dbReference type="RefSeq" id="WP_070151306.1">
    <property type="nucleotide sequence ID" value="NZ_CP073910.1"/>
</dbReference>
<dbReference type="Proteomes" id="UP000681425">
    <property type="component" value="Chromosome"/>
</dbReference>
<dbReference type="Gene3D" id="1.10.10.410">
    <property type="match status" value="1"/>
</dbReference>
<dbReference type="OrthoDB" id="9788127at2"/>
<dbReference type="InterPro" id="IPR019004">
    <property type="entry name" value="YqeY/Aim41"/>
</dbReference>
<dbReference type="SUPFAM" id="SSF89095">
    <property type="entry name" value="GatB/YqeY motif"/>
    <property type="match status" value="1"/>
</dbReference>
<organism evidence="1 2">
    <name type="scientific">Sphingobium phenoxybenzoativorans</name>
    <dbReference type="NCBI Taxonomy" id="1592790"/>
    <lineage>
        <taxon>Bacteria</taxon>
        <taxon>Pseudomonadati</taxon>
        <taxon>Pseudomonadota</taxon>
        <taxon>Alphaproteobacteria</taxon>
        <taxon>Sphingomonadales</taxon>
        <taxon>Sphingomonadaceae</taxon>
        <taxon>Sphingobium</taxon>
    </lineage>
</organism>
<dbReference type="InterPro" id="IPR023168">
    <property type="entry name" value="GatB_Yqey_C_2"/>
</dbReference>
<dbReference type="GO" id="GO:0016884">
    <property type="term" value="F:carbon-nitrogen ligase activity, with glutamine as amido-N-donor"/>
    <property type="evidence" value="ECO:0007669"/>
    <property type="project" value="InterPro"/>
</dbReference>
<dbReference type="InterPro" id="IPR042184">
    <property type="entry name" value="YqeY/Aim41_N"/>
</dbReference>
<dbReference type="Gene3D" id="1.10.1510.10">
    <property type="entry name" value="Uncharacterised protein YqeY/AIM41 PF09424, N-terminal domain"/>
    <property type="match status" value="1"/>
</dbReference>
<dbReference type="EMBL" id="CP073910">
    <property type="protein sequence ID" value="QUT07772.1"/>
    <property type="molecule type" value="Genomic_DNA"/>
</dbReference>
<reference evidence="1" key="1">
    <citation type="submission" date="2021-04" db="EMBL/GenBank/DDBJ databases">
        <title>Isolation of p-tert-butylphenol degrading bacteria Sphingobium phenoxybenzoativorans Tas13 from active sludge.</title>
        <authorList>
            <person name="Li Y."/>
        </authorList>
    </citation>
    <scope>NUCLEOTIDE SEQUENCE</scope>
    <source>
        <strain evidence="1">Tas13</strain>
    </source>
</reference>
<dbReference type="AlphaFoldDB" id="A0A975KB30"/>
<dbReference type="PANTHER" id="PTHR28055:SF1">
    <property type="entry name" value="ALTERED INHERITANCE OF MITOCHONDRIA PROTEIN 41, MITOCHONDRIAL"/>
    <property type="match status" value="1"/>
</dbReference>
<accession>A0A975KB30</accession>
<sequence length="150" mass="16121">MIRDAIKAAQIASMKAGDKERLAAVRLILAKLKDKDIELRTAAQVPEDDAIVVDVLQKMAKQRRESITMFESGGRTELAAKEQAELDVIESFLPSQMSEADTKAAIEAIKAEVGAASPKDMGKVMAVLKERHGTVIDMSKASGLVKAALS</sequence>
<evidence type="ECO:0000313" key="2">
    <source>
        <dbReference type="Proteomes" id="UP000681425"/>
    </source>
</evidence>
<dbReference type="KEGG" id="spph:KFK14_10540"/>
<proteinExistence type="predicted"/>
<evidence type="ECO:0000313" key="1">
    <source>
        <dbReference type="EMBL" id="QUT07772.1"/>
    </source>
</evidence>